<dbReference type="AlphaFoldDB" id="A0A699ZEA0"/>
<protein>
    <submittedName>
        <fullName evidence="1">Ribosomal_S10 domain-containing protein</fullName>
    </submittedName>
</protein>
<name>A0A699ZEA0_HAELA</name>
<sequence>MFINFAPKSSQLLPEQPRTTKPLPLNIFMPLEQQEPAQEWMPAMLRAGQVAAALEAAAQERSLTQAYASFALFAHALLFALFKQWVQAGAAEVSPHLALPSQQEMQSWGSQGRG</sequence>
<keyword evidence="2" id="KW-1185">Reference proteome</keyword>
<dbReference type="Proteomes" id="UP000485058">
    <property type="component" value="Unassembled WGS sequence"/>
</dbReference>
<proteinExistence type="predicted"/>
<evidence type="ECO:0000313" key="2">
    <source>
        <dbReference type="Proteomes" id="UP000485058"/>
    </source>
</evidence>
<gene>
    <name evidence="1" type="ORF">HaLaN_14148</name>
</gene>
<dbReference type="EMBL" id="BLLF01001157">
    <property type="protein sequence ID" value="GFH17496.1"/>
    <property type="molecule type" value="Genomic_DNA"/>
</dbReference>
<evidence type="ECO:0000313" key="1">
    <source>
        <dbReference type="EMBL" id="GFH17496.1"/>
    </source>
</evidence>
<reference evidence="1 2" key="1">
    <citation type="submission" date="2020-02" db="EMBL/GenBank/DDBJ databases">
        <title>Draft genome sequence of Haematococcus lacustris strain NIES-144.</title>
        <authorList>
            <person name="Morimoto D."/>
            <person name="Nakagawa S."/>
            <person name="Yoshida T."/>
            <person name="Sawayama S."/>
        </authorList>
    </citation>
    <scope>NUCLEOTIDE SEQUENCE [LARGE SCALE GENOMIC DNA]</scope>
    <source>
        <strain evidence="1 2">NIES-144</strain>
    </source>
</reference>
<organism evidence="1 2">
    <name type="scientific">Haematococcus lacustris</name>
    <name type="common">Green alga</name>
    <name type="synonym">Haematococcus pluvialis</name>
    <dbReference type="NCBI Taxonomy" id="44745"/>
    <lineage>
        <taxon>Eukaryota</taxon>
        <taxon>Viridiplantae</taxon>
        <taxon>Chlorophyta</taxon>
        <taxon>core chlorophytes</taxon>
        <taxon>Chlorophyceae</taxon>
        <taxon>CS clade</taxon>
        <taxon>Chlamydomonadales</taxon>
        <taxon>Haematococcaceae</taxon>
        <taxon>Haematococcus</taxon>
    </lineage>
</organism>
<comment type="caution">
    <text evidence="1">The sequence shown here is derived from an EMBL/GenBank/DDBJ whole genome shotgun (WGS) entry which is preliminary data.</text>
</comment>
<accession>A0A699ZEA0</accession>